<evidence type="ECO:0000313" key="3">
    <source>
        <dbReference type="Proteomes" id="UP000031518"/>
    </source>
</evidence>
<dbReference type="SUPFAM" id="SSF49879">
    <property type="entry name" value="SMAD/FHA domain"/>
    <property type="match status" value="1"/>
</dbReference>
<feature type="domain" description="FHA" evidence="1">
    <location>
        <begin position="189"/>
        <end position="239"/>
    </location>
</feature>
<dbReference type="PROSITE" id="PS50006">
    <property type="entry name" value="FHA_DOMAIN"/>
    <property type="match status" value="1"/>
</dbReference>
<dbReference type="CDD" id="cd00060">
    <property type="entry name" value="FHA"/>
    <property type="match status" value="1"/>
</dbReference>
<dbReference type="Proteomes" id="UP000031518">
    <property type="component" value="Unassembled WGS sequence"/>
</dbReference>
<reference evidence="2 3" key="2">
    <citation type="submission" date="2015-01" db="EMBL/GenBank/DDBJ databases">
        <title>Complete genome sequence of Pyrinomonas methylaliphatogenes type strain K22T.</title>
        <authorList>
            <person name="Lee K.C.Y."/>
            <person name="Power J.F."/>
            <person name="Dunfield P.F."/>
            <person name="Morgan X.C."/>
            <person name="Huttenhower C."/>
            <person name="Stott M.B."/>
        </authorList>
    </citation>
    <scope>NUCLEOTIDE SEQUENCE [LARGE SCALE GENOMIC DNA]</scope>
    <source>
        <strain evidence="2 3">K22</strain>
    </source>
</reference>
<sequence length="278" mass="31227">MDENERKEARRDETLVERLLHRALESLGAALDRRLGLEPNTSTALTTSRLIERMRRLIDERAVEDAHRGRLAPHVMKLKIEWGMHSSAPDDLIEELKKEILTAAIDHINDQRLRTFAPVRVEVVADIFTTGITVDPSFGEFEEEARRLREGGVETPAESTEEIVLVVEIRSPEGQQQTSLRMVPGGQRIDIGRAADNDLCLRHPSVSKIHATMAMTREGSLLLSDAGSTNGTYINGRRIAYGEARAFREGDVINFGEVEVRFRRLAHRADAASSEEDR</sequence>
<dbReference type="OrthoDB" id="128177at2"/>
<gene>
    <name evidence="2" type="ORF">PYK22_03188</name>
</gene>
<dbReference type="InterPro" id="IPR008984">
    <property type="entry name" value="SMAD_FHA_dom_sf"/>
</dbReference>
<organism evidence="2 3">
    <name type="scientific">Pyrinomonas methylaliphatogenes</name>
    <dbReference type="NCBI Taxonomy" id="454194"/>
    <lineage>
        <taxon>Bacteria</taxon>
        <taxon>Pseudomonadati</taxon>
        <taxon>Acidobacteriota</taxon>
        <taxon>Blastocatellia</taxon>
        <taxon>Blastocatellales</taxon>
        <taxon>Pyrinomonadaceae</taxon>
        <taxon>Pyrinomonas</taxon>
    </lineage>
</organism>
<dbReference type="PANTHER" id="PTHR23308">
    <property type="entry name" value="NUCLEAR INHIBITOR OF PROTEIN PHOSPHATASE-1"/>
    <property type="match status" value="1"/>
</dbReference>
<dbReference type="RefSeq" id="WP_060635796.1">
    <property type="nucleotide sequence ID" value="NZ_CBXV010000009.1"/>
</dbReference>
<dbReference type="Pfam" id="PF00498">
    <property type="entry name" value="FHA"/>
    <property type="match status" value="1"/>
</dbReference>
<proteinExistence type="predicted"/>
<accession>A0A0B6X3S4</accession>
<dbReference type="EMBL" id="CBXV010000009">
    <property type="protein sequence ID" value="CDM67139.1"/>
    <property type="molecule type" value="Genomic_DNA"/>
</dbReference>
<reference evidence="2 3" key="1">
    <citation type="submission" date="2013-12" db="EMBL/GenBank/DDBJ databases">
        <authorList>
            <person name="Stott M."/>
        </authorList>
    </citation>
    <scope>NUCLEOTIDE SEQUENCE [LARGE SCALE GENOMIC DNA]</scope>
    <source>
        <strain evidence="2 3">K22</strain>
    </source>
</reference>
<protein>
    <submittedName>
        <fullName evidence="2">FHA domain-containing protein</fullName>
    </submittedName>
</protein>
<evidence type="ECO:0000313" key="2">
    <source>
        <dbReference type="EMBL" id="CDM67139.1"/>
    </source>
</evidence>
<dbReference type="SMART" id="SM00240">
    <property type="entry name" value="FHA"/>
    <property type="match status" value="1"/>
</dbReference>
<dbReference type="Gene3D" id="2.60.200.20">
    <property type="match status" value="1"/>
</dbReference>
<dbReference type="InterPro" id="IPR000253">
    <property type="entry name" value="FHA_dom"/>
</dbReference>
<name>A0A0B6X3S4_9BACT</name>
<dbReference type="AlphaFoldDB" id="A0A0B6X3S4"/>
<dbReference type="STRING" id="454194.PYK22_03188"/>
<dbReference type="InterPro" id="IPR050923">
    <property type="entry name" value="Cell_Proc_Reg/RNA_Proc"/>
</dbReference>
<keyword evidence="3" id="KW-1185">Reference proteome</keyword>
<evidence type="ECO:0000259" key="1">
    <source>
        <dbReference type="PROSITE" id="PS50006"/>
    </source>
</evidence>